<dbReference type="PANTHER" id="PTHR46796">
    <property type="entry name" value="HTH-TYPE TRANSCRIPTIONAL ACTIVATOR RHAS-RELATED"/>
    <property type="match status" value="1"/>
</dbReference>
<dbReference type="PRINTS" id="PR00032">
    <property type="entry name" value="HTHARAC"/>
</dbReference>
<keyword evidence="6" id="KW-1185">Reference proteome</keyword>
<dbReference type="PROSITE" id="PS01124">
    <property type="entry name" value="HTH_ARAC_FAMILY_2"/>
    <property type="match status" value="1"/>
</dbReference>
<evidence type="ECO:0000313" key="6">
    <source>
        <dbReference type="Proteomes" id="UP001219037"/>
    </source>
</evidence>
<gene>
    <name evidence="5" type="ORF">P8192_10025</name>
</gene>
<dbReference type="PANTHER" id="PTHR46796:SF14">
    <property type="entry name" value="TRANSCRIPTIONAL REGULATORY PROTEIN"/>
    <property type="match status" value="1"/>
</dbReference>
<evidence type="ECO:0000256" key="3">
    <source>
        <dbReference type="ARBA" id="ARBA00023163"/>
    </source>
</evidence>
<protein>
    <submittedName>
        <fullName evidence="5">Helix-turn-helix transcriptional regulator</fullName>
    </submittedName>
</protein>
<dbReference type="Pfam" id="PF12833">
    <property type="entry name" value="HTH_18"/>
    <property type="match status" value="1"/>
</dbReference>
<dbReference type="InterPro" id="IPR009057">
    <property type="entry name" value="Homeodomain-like_sf"/>
</dbReference>
<evidence type="ECO:0000256" key="2">
    <source>
        <dbReference type="ARBA" id="ARBA00023125"/>
    </source>
</evidence>
<dbReference type="SUPFAM" id="SSF46689">
    <property type="entry name" value="Homeodomain-like"/>
    <property type="match status" value="2"/>
</dbReference>
<dbReference type="SMART" id="SM00342">
    <property type="entry name" value="HTH_ARAC"/>
    <property type="match status" value="1"/>
</dbReference>
<keyword evidence="2" id="KW-0238">DNA-binding</keyword>
<evidence type="ECO:0000313" key="5">
    <source>
        <dbReference type="EMBL" id="WFP15732.1"/>
    </source>
</evidence>
<dbReference type="Proteomes" id="UP001219037">
    <property type="component" value="Chromosome"/>
</dbReference>
<evidence type="ECO:0000259" key="4">
    <source>
        <dbReference type="PROSITE" id="PS01124"/>
    </source>
</evidence>
<dbReference type="InterPro" id="IPR050204">
    <property type="entry name" value="AraC_XylS_family_regulators"/>
</dbReference>
<feature type="domain" description="HTH araC/xylS-type" evidence="4">
    <location>
        <begin position="14"/>
        <end position="111"/>
    </location>
</feature>
<keyword evidence="3" id="KW-0804">Transcription</keyword>
<proteinExistence type="predicted"/>
<keyword evidence="1" id="KW-0805">Transcription regulation</keyword>
<sequence length="249" mass="26902">MTTARTAQHSVDLSPLVSLAREQHSTLTVTDLADHLGYSPFHFARLFRQRTGITPGQFLTALRLDAAKRLLLHDDDAVIDVAAAVGFDSLSSFSRRFRSVVGVAPGQLRRLAHTIADRPPRPFALCRPTAQSVHLDLELPEDFSPRGDAYLWIGWYPQPAPLGLPAAGVLVQSVRHLRLPLCPGAPFLLGFAVAAGADPLDQLTPEAPMVAAHPAPLTTSTVVRLVFSREPADPLGLPLLSALPSLCRR</sequence>
<dbReference type="InterPro" id="IPR018060">
    <property type="entry name" value="HTH_AraC"/>
</dbReference>
<dbReference type="Gene3D" id="1.10.10.60">
    <property type="entry name" value="Homeodomain-like"/>
    <property type="match status" value="2"/>
</dbReference>
<evidence type="ECO:0000256" key="1">
    <source>
        <dbReference type="ARBA" id="ARBA00023015"/>
    </source>
</evidence>
<organism evidence="5 6">
    <name type="scientific">Citricoccus muralis</name>
    <dbReference type="NCBI Taxonomy" id="169134"/>
    <lineage>
        <taxon>Bacteria</taxon>
        <taxon>Bacillati</taxon>
        <taxon>Actinomycetota</taxon>
        <taxon>Actinomycetes</taxon>
        <taxon>Micrococcales</taxon>
        <taxon>Micrococcaceae</taxon>
        <taxon>Citricoccus</taxon>
    </lineage>
</organism>
<dbReference type="InterPro" id="IPR020449">
    <property type="entry name" value="Tscrpt_reg_AraC-type_HTH"/>
</dbReference>
<accession>A0ABY8H504</accession>
<dbReference type="PROSITE" id="PS00041">
    <property type="entry name" value="HTH_ARAC_FAMILY_1"/>
    <property type="match status" value="1"/>
</dbReference>
<reference evidence="5 6" key="1">
    <citation type="submission" date="2023-04" db="EMBL/GenBank/DDBJ databases">
        <title>Funneling lignin-derived compounds into biodiesel using alkali-halophilic Citricoccus sp. P2.</title>
        <authorList>
            <person name="Luo C.-B."/>
        </authorList>
    </citation>
    <scope>NUCLEOTIDE SEQUENCE [LARGE SCALE GENOMIC DNA]</scope>
    <source>
        <strain evidence="5 6">P2</strain>
    </source>
</reference>
<dbReference type="RefSeq" id="WP_278156713.1">
    <property type="nucleotide sequence ID" value="NZ_CP121252.1"/>
</dbReference>
<dbReference type="EMBL" id="CP121252">
    <property type="protein sequence ID" value="WFP15732.1"/>
    <property type="molecule type" value="Genomic_DNA"/>
</dbReference>
<name>A0ABY8H504_9MICC</name>
<dbReference type="InterPro" id="IPR018062">
    <property type="entry name" value="HTH_AraC-typ_CS"/>
</dbReference>